<accession>A0A1H2KL40</accession>
<gene>
    <name evidence="2" type="ORF">SAMN04488548_1343354</name>
</gene>
<dbReference type="SUPFAM" id="SSF52096">
    <property type="entry name" value="ClpP/crotonase"/>
    <property type="match status" value="1"/>
</dbReference>
<reference evidence="2 3" key="1">
    <citation type="submission" date="2016-10" db="EMBL/GenBank/DDBJ databases">
        <authorList>
            <person name="de Groot N.N."/>
        </authorList>
    </citation>
    <scope>NUCLEOTIDE SEQUENCE [LARGE SCALE GENOMIC DNA]</scope>
    <source>
        <strain evidence="2 3">DSM 44215</strain>
    </source>
</reference>
<sequence length="254" mass="26300">MSVVDVAISDGIGYATLNRPQQMNAVTTELGRELAEAIGALGDNADVNVIVIRGAGGNFCAGGDFAEVERLRADGPDALRPLFENFRGACGAVSTCPVPVVALVEGVAMAGGFELMQAADVVLVSDDARISDNHIRFGQIPGGGSTQRLPRLVGRQQALGLLLSGDRLSGLDAQRLGLAYRSWPAAEFNSEAAAFVSKLAGRDRSAVTKIKSLVHQGLSGSLDDGLDLELDAVVGHISGDAGSNGVATFATRRQ</sequence>
<dbReference type="PANTHER" id="PTHR43802:SF1">
    <property type="entry name" value="IP11341P-RELATED"/>
    <property type="match status" value="1"/>
</dbReference>
<organism evidence="2 3">
    <name type="scientific">Gordonia westfalica</name>
    <dbReference type="NCBI Taxonomy" id="158898"/>
    <lineage>
        <taxon>Bacteria</taxon>
        <taxon>Bacillati</taxon>
        <taxon>Actinomycetota</taxon>
        <taxon>Actinomycetes</taxon>
        <taxon>Mycobacteriales</taxon>
        <taxon>Gordoniaceae</taxon>
        <taxon>Gordonia</taxon>
    </lineage>
</organism>
<dbReference type="CDD" id="cd06558">
    <property type="entry name" value="crotonase-like"/>
    <property type="match status" value="1"/>
</dbReference>
<comment type="similarity">
    <text evidence="1">Belongs to the enoyl-CoA hydratase/isomerase family.</text>
</comment>
<evidence type="ECO:0000313" key="2">
    <source>
        <dbReference type="EMBL" id="SDU69096.1"/>
    </source>
</evidence>
<dbReference type="Gene3D" id="3.90.226.10">
    <property type="entry name" value="2-enoyl-CoA Hydratase, Chain A, domain 1"/>
    <property type="match status" value="1"/>
</dbReference>
<dbReference type="InterPro" id="IPR029045">
    <property type="entry name" value="ClpP/crotonase-like_dom_sf"/>
</dbReference>
<name>A0A1H2KL40_9ACTN</name>
<protein>
    <submittedName>
        <fullName evidence="2">Enoyl-CoA hydratase/carnithine racemase</fullName>
    </submittedName>
</protein>
<dbReference type="EMBL" id="FNLM01000034">
    <property type="protein sequence ID" value="SDU69096.1"/>
    <property type="molecule type" value="Genomic_DNA"/>
</dbReference>
<proteinExistence type="inferred from homology"/>
<evidence type="ECO:0000256" key="1">
    <source>
        <dbReference type="ARBA" id="ARBA00005254"/>
    </source>
</evidence>
<dbReference type="GO" id="GO:0003824">
    <property type="term" value="F:catalytic activity"/>
    <property type="evidence" value="ECO:0007669"/>
    <property type="project" value="UniProtKB-ARBA"/>
</dbReference>
<dbReference type="InterPro" id="IPR001753">
    <property type="entry name" value="Enoyl-CoA_hydra/iso"/>
</dbReference>
<dbReference type="PANTHER" id="PTHR43802">
    <property type="entry name" value="ENOYL-COA HYDRATASE"/>
    <property type="match status" value="1"/>
</dbReference>
<dbReference type="RefSeq" id="WP_074852011.1">
    <property type="nucleotide sequence ID" value="NZ_FNLM01000034.1"/>
</dbReference>
<dbReference type="Pfam" id="PF00378">
    <property type="entry name" value="ECH_1"/>
    <property type="match status" value="1"/>
</dbReference>
<dbReference type="OrthoDB" id="8452484at2"/>
<dbReference type="Proteomes" id="UP000183180">
    <property type="component" value="Unassembled WGS sequence"/>
</dbReference>
<evidence type="ECO:0000313" key="3">
    <source>
        <dbReference type="Proteomes" id="UP000183180"/>
    </source>
</evidence>
<dbReference type="AlphaFoldDB" id="A0A1H2KL40"/>
<dbReference type="STRING" id="158898.SAMN04488548_1343354"/>